<feature type="region of interest" description="Disordered" evidence="1">
    <location>
        <begin position="392"/>
        <end position="419"/>
    </location>
</feature>
<feature type="region of interest" description="Disordered" evidence="1">
    <location>
        <begin position="650"/>
        <end position="866"/>
    </location>
</feature>
<gene>
    <name evidence="3" type="ORF">BD289DRAFT_483901</name>
</gene>
<evidence type="ECO:0000256" key="1">
    <source>
        <dbReference type="SAM" id="MobiDB-lite"/>
    </source>
</evidence>
<organism evidence="3 4">
    <name type="scientific">Coniella lustricola</name>
    <dbReference type="NCBI Taxonomy" id="2025994"/>
    <lineage>
        <taxon>Eukaryota</taxon>
        <taxon>Fungi</taxon>
        <taxon>Dikarya</taxon>
        <taxon>Ascomycota</taxon>
        <taxon>Pezizomycotina</taxon>
        <taxon>Sordariomycetes</taxon>
        <taxon>Sordariomycetidae</taxon>
        <taxon>Diaporthales</taxon>
        <taxon>Schizoparmaceae</taxon>
        <taxon>Coniella</taxon>
    </lineage>
</organism>
<dbReference type="Gene3D" id="2.30.60.10">
    <property type="entry name" value="Cyanovirin-N"/>
    <property type="match status" value="1"/>
</dbReference>
<feature type="compositionally biased region" description="Low complexity" evidence="1">
    <location>
        <begin position="770"/>
        <end position="826"/>
    </location>
</feature>
<feature type="chain" id="PRO_5015785252" evidence="2">
    <location>
        <begin position="18"/>
        <end position="866"/>
    </location>
</feature>
<name>A0A2T3A3W7_9PEZI</name>
<dbReference type="OrthoDB" id="5224601at2759"/>
<proteinExistence type="predicted"/>
<reference evidence="3 4" key="1">
    <citation type="journal article" date="2018" name="Mycol. Prog.">
        <title>Coniella lustricola, a new species from submerged detritus.</title>
        <authorList>
            <person name="Raudabaugh D.B."/>
            <person name="Iturriaga T."/>
            <person name="Carver A."/>
            <person name="Mondo S."/>
            <person name="Pangilinan J."/>
            <person name="Lipzen A."/>
            <person name="He G."/>
            <person name="Amirebrahimi M."/>
            <person name="Grigoriev I.V."/>
            <person name="Miller A.N."/>
        </authorList>
    </citation>
    <scope>NUCLEOTIDE SEQUENCE [LARGE SCALE GENOMIC DNA]</scope>
    <source>
        <strain evidence="3 4">B22-T-1</strain>
    </source>
</reference>
<sequence length="866" mass="92814">MKSPWLLPVLSTACVSALDAGSSFMSLCSDISLNPSTGVLSAGCNLSASDTAPINSSVDLNGCLGWGPSRESEPIKYMENEIYPSVDGRLSDYCGSCSLLKPGDSDKQVGYMFCSCSPQVSAIGLEATFDLATVVSVGDNGCLQCLNAKQECAVRQAAVPARPSVEDALRLLNHGSAIPNSRAILDAIDDEPCELSVQRLAETFPEALPETYENTGFTSCHDDYGLCCFKTHPSASQFIEGFKLINDSTYFYRFHYHQGRPLTRSKKWDKLASVFRICASPDRSLCVLPNTGPAWYFGEDPPITTTSSRSPEVTTVTTTTYVNSKGMATVATNLPPGAAARQLTWSLTTTTLHPTLVAARQNQAVSPLHEPREEGFALRDLLMDLLIQRQEGAKAETSTSTSTSTTSTTVPTLPTSPAQPTIALNGNTLDKEGVTRLIADHVHVRTKRPVAVSIQMVMVCSPNDGGIACNKQVGKPTLVVLKSPNAHRVSFKEDLDFLELGNAITKSATIDSQTTDFLVDLSITVTCQKVRHFGLRCQEDALSVLFNQDSQLTARHLGVRSPSTLSRRNSSSSSNSSRNGIIIDLSKVDVAELVNMMLAATNIDDIHKANLVLKVKALSCTSMDGNRGCSDVVVSLAEAGNVPLRIQPRIAMPPSPLSSMDDDKTTTVTKTKTKTEKGKSTTKTESFTVTKTTTEKAKPTTRSKSVTETKASSKSASTKTSTKSLTKTTSSRSTSTKSLTSKPTSTKTKTVTSSKSTATKTKTKEKSTRTKTVTKTLSEATSTKSKTNSSAKTATKTTTSSRPTRNKSVTSKSTLTKTKTETISSKSNDKNKTHASLATEISGASPRSTNAAASRPRNWITVLRGE</sequence>
<protein>
    <submittedName>
        <fullName evidence="3">Uncharacterized protein</fullName>
    </submittedName>
</protein>
<feature type="signal peptide" evidence="2">
    <location>
        <begin position="1"/>
        <end position="17"/>
    </location>
</feature>
<feature type="compositionally biased region" description="Low complexity" evidence="1">
    <location>
        <begin position="397"/>
        <end position="416"/>
    </location>
</feature>
<accession>A0A2T3A3W7</accession>
<keyword evidence="2" id="KW-0732">Signal</keyword>
<dbReference type="STRING" id="2025994.A0A2T3A3W7"/>
<evidence type="ECO:0000313" key="4">
    <source>
        <dbReference type="Proteomes" id="UP000241462"/>
    </source>
</evidence>
<feature type="compositionally biased region" description="Low complexity" evidence="1">
    <location>
        <begin position="681"/>
        <end position="692"/>
    </location>
</feature>
<dbReference type="EMBL" id="KZ678479">
    <property type="protein sequence ID" value="PSR82385.1"/>
    <property type="molecule type" value="Genomic_DNA"/>
</dbReference>
<evidence type="ECO:0000313" key="3">
    <source>
        <dbReference type="EMBL" id="PSR82385.1"/>
    </source>
</evidence>
<dbReference type="AlphaFoldDB" id="A0A2T3A3W7"/>
<keyword evidence="4" id="KW-1185">Reference proteome</keyword>
<evidence type="ECO:0000256" key="2">
    <source>
        <dbReference type="SAM" id="SignalP"/>
    </source>
</evidence>
<feature type="compositionally biased region" description="Low complexity" evidence="1">
    <location>
        <begin position="703"/>
        <end position="760"/>
    </location>
</feature>
<dbReference type="InterPro" id="IPR036673">
    <property type="entry name" value="Cyanovirin-N_sf"/>
</dbReference>
<dbReference type="Proteomes" id="UP000241462">
    <property type="component" value="Unassembled WGS sequence"/>
</dbReference>
<dbReference type="InParanoid" id="A0A2T3A3W7"/>